<proteinExistence type="predicted"/>
<dbReference type="EMBL" id="CP022535">
    <property type="protein sequence ID" value="ASP28274.1"/>
    <property type="molecule type" value="Genomic_DNA"/>
</dbReference>
<dbReference type="Proteomes" id="UP000203229">
    <property type="component" value="Chromosome"/>
</dbReference>
<protein>
    <recommendedName>
        <fullName evidence="4">Lipoprotein</fullName>
    </recommendedName>
</protein>
<feature type="signal peptide" evidence="1">
    <location>
        <begin position="1"/>
        <end position="22"/>
    </location>
</feature>
<evidence type="ECO:0000256" key="1">
    <source>
        <dbReference type="SAM" id="SignalP"/>
    </source>
</evidence>
<dbReference type="OrthoDB" id="389639at2"/>
<keyword evidence="3" id="KW-1185">Reference proteome</keyword>
<dbReference type="PROSITE" id="PS51257">
    <property type="entry name" value="PROKAR_LIPOPROTEIN"/>
    <property type="match status" value="1"/>
</dbReference>
<gene>
    <name evidence="2" type="ORF">SCORR_v1c05020</name>
</gene>
<feature type="chain" id="PRO_5012465765" description="Lipoprotein" evidence="1">
    <location>
        <begin position="23"/>
        <end position="382"/>
    </location>
</feature>
<evidence type="ECO:0000313" key="2">
    <source>
        <dbReference type="EMBL" id="ASP28274.1"/>
    </source>
</evidence>
<evidence type="ECO:0008006" key="4">
    <source>
        <dbReference type="Google" id="ProtNLM"/>
    </source>
</evidence>
<evidence type="ECO:0000313" key="3">
    <source>
        <dbReference type="Proteomes" id="UP000203229"/>
    </source>
</evidence>
<dbReference type="AlphaFoldDB" id="A0A222EPS7"/>
<name>A0A222EPS7_9MOLU</name>
<sequence>MKKISKSFLSLCLMFLPISTIACSNNNINPDFANANNLIAFENIFTNMKKEYYSLNPSLTLKKNNSIKTTPGKFLLKDNAMYLNCDDYICDNNEFKGIELTNELYSNPNLKSDKEIKSEVQIAFDYLAYYFSITPLVKKNVFYNFDDLFMKIYYDKSNYIIIRDKEVTENITLSTNQLILINNDSNSLEQWYTGSDSSFILDSSFLTSILPKFYLLTQEKEPLNYSITFNINESNDKDINNNNNNSKISDYDNYILDIKLNYNDGELVQDEVISKITSTLEQLFLNIENINFAKTSDTLVIKNDPNNEEESPNVEGTENNTIDYKDEKTNKIDKDKLDYIRTKVLETTNFKPFNIENYLVNRVRVTVEYTHNKSKPEEGESK</sequence>
<accession>A0A222EPS7</accession>
<dbReference type="RefSeq" id="WP_094048855.1">
    <property type="nucleotide sequence ID" value="NZ_CP022535.1"/>
</dbReference>
<keyword evidence="1" id="KW-0732">Signal</keyword>
<dbReference type="KEGG" id="scou:SCORR_v1c05020"/>
<organism evidence="2 3">
    <name type="scientific">Spiroplasma corruscae</name>
    <dbReference type="NCBI Taxonomy" id="216934"/>
    <lineage>
        <taxon>Bacteria</taxon>
        <taxon>Bacillati</taxon>
        <taxon>Mycoplasmatota</taxon>
        <taxon>Mollicutes</taxon>
        <taxon>Entomoplasmatales</taxon>
        <taxon>Spiroplasmataceae</taxon>
        <taxon>Spiroplasma</taxon>
    </lineage>
</organism>
<reference evidence="2 3" key="1">
    <citation type="submission" date="2017-07" db="EMBL/GenBank/DDBJ databases">
        <title>Complete genome sequence of Spiroplasma corruscae EC-1 (DSM 19793).</title>
        <authorList>
            <person name="Tsai Y.-M."/>
            <person name="Lo W.-S."/>
            <person name="Kuo C.-H."/>
        </authorList>
    </citation>
    <scope>NUCLEOTIDE SEQUENCE [LARGE SCALE GENOMIC DNA]</scope>
    <source>
        <strain evidence="2 3">EC-1</strain>
    </source>
</reference>